<dbReference type="GO" id="GO:0003824">
    <property type="term" value="F:catalytic activity"/>
    <property type="evidence" value="ECO:0007669"/>
    <property type="project" value="InterPro"/>
</dbReference>
<dbReference type="PROSITE" id="PS00012">
    <property type="entry name" value="PHOSPHOPANTETHEINE"/>
    <property type="match status" value="1"/>
</dbReference>
<evidence type="ECO:0000256" key="3">
    <source>
        <dbReference type="ARBA" id="ARBA00022553"/>
    </source>
</evidence>
<dbReference type="InterPro" id="IPR020845">
    <property type="entry name" value="AMP-binding_CS"/>
</dbReference>
<dbReference type="GO" id="GO:0072330">
    <property type="term" value="P:monocarboxylic acid biosynthetic process"/>
    <property type="evidence" value="ECO:0007669"/>
    <property type="project" value="UniProtKB-ARBA"/>
</dbReference>
<dbReference type="InterPro" id="IPR020806">
    <property type="entry name" value="PKS_PP-bd"/>
</dbReference>
<dbReference type="InterPro" id="IPR001242">
    <property type="entry name" value="Condensation_dom"/>
</dbReference>
<dbReference type="InterPro" id="IPR010071">
    <property type="entry name" value="AA_adenyl_dom"/>
</dbReference>
<organism evidence="5 6">
    <name type="scientific">Richelia sinica FACHB-800</name>
    <dbReference type="NCBI Taxonomy" id="1357546"/>
    <lineage>
        <taxon>Bacteria</taxon>
        <taxon>Bacillati</taxon>
        <taxon>Cyanobacteriota</taxon>
        <taxon>Cyanophyceae</taxon>
        <taxon>Nostocales</taxon>
        <taxon>Nostocaceae</taxon>
        <taxon>Richelia</taxon>
    </lineage>
</organism>
<gene>
    <name evidence="5" type="ORF">B6N60_03541</name>
</gene>
<dbReference type="FunFam" id="1.10.1200.10:FF:000016">
    <property type="entry name" value="Non-ribosomal peptide synthase"/>
    <property type="match status" value="1"/>
</dbReference>
<dbReference type="Pfam" id="PF00501">
    <property type="entry name" value="AMP-binding"/>
    <property type="match status" value="1"/>
</dbReference>
<evidence type="ECO:0000313" key="6">
    <source>
        <dbReference type="Proteomes" id="UP000683511"/>
    </source>
</evidence>
<dbReference type="InterPro" id="IPR036736">
    <property type="entry name" value="ACP-like_sf"/>
</dbReference>
<dbReference type="Proteomes" id="UP000683511">
    <property type="component" value="Chromosome"/>
</dbReference>
<dbReference type="FunFam" id="3.30.300.30:FF:000010">
    <property type="entry name" value="Enterobactin synthetase component F"/>
    <property type="match status" value="1"/>
</dbReference>
<dbReference type="InterPro" id="IPR025110">
    <property type="entry name" value="AMP-bd_C"/>
</dbReference>
<evidence type="ECO:0000259" key="4">
    <source>
        <dbReference type="PROSITE" id="PS50075"/>
    </source>
</evidence>
<dbReference type="NCBIfam" id="TIGR01733">
    <property type="entry name" value="AA-adenyl-dom"/>
    <property type="match status" value="1"/>
</dbReference>
<dbReference type="PANTHER" id="PTHR45527:SF1">
    <property type="entry name" value="FATTY ACID SYNTHASE"/>
    <property type="match status" value="1"/>
</dbReference>
<dbReference type="Gene3D" id="2.30.38.10">
    <property type="entry name" value="Luciferase, Domain 3"/>
    <property type="match status" value="1"/>
</dbReference>
<dbReference type="SUPFAM" id="SSF47336">
    <property type="entry name" value="ACP-like"/>
    <property type="match status" value="1"/>
</dbReference>
<dbReference type="SUPFAM" id="SSF52777">
    <property type="entry name" value="CoA-dependent acyltransferases"/>
    <property type="match status" value="1"/>
</dbReference>
<dbReference type="GO" id="GO:0043041">
    <property type="term" value="P:amino acid activation for nonribosomal peptide biosynthetic process"/>
    <property type="evidence" value="ECO:0007669"/>
    <property type="project" value="TreeGrafter"/>
</dbReference>
<dbReference type="PROSITE" id="PS00455">
    <property type="entry name" value="AMP_BINDING"/>
    <property type="match status" value="1"/>
</dbReference>
<dbReference type="Pfam" id="PF00550">
    <property type="entry name" value="PP-binding"/>
    <property type="match status" value="1"/>
</dbReference>
<dbReference type="InterPro" id="IPR006162">
    <property type="entry name" value="Ppantetheine_attach_site"/>
</dbReference>
<sequence>MVNCQMRETTEDFEQIFFDKIYWFNKLAGELPETNFITDYVRPRLSSGKTQTITFELPSHLSVQVIKLAHASHLSIYIILVSVLNLLLQKYTGSNDIILGSPCYYQHHQSAINNHIVPLRSQLVNHLTCKDLLLQVKDIAIGAYSHQNLSFDDLLKLLNIPKSQNRCPIFDIIVLLKNIHHLDGIDQLKNDLTFSFEVIGNSIQGEITYNSLLFQAETIKILIKYYLGLIASFVNHLDKPISAISVLSTTDEHQILTDFNANTQNFPVEKTLHQLFAEQVSQTPNKIAAFDKQTELTYQQLNDKANQLAQFLQQLGVKPGDFIAIAKQRDVHFLIGILAILKAGAAYVPIDISYPPERINYMLSNSAVKTLLTDSSNIHYLTGIWDNCHQLKSVIVLDRKTHNSISDSNIKFNIYTSLEWENLPQDNLAMQTPGIAPAYMIYTSGSTGLPKGAIIRHGGAINHIYAQFAALELGEELTFLQSAPASSDISVWQFLAPILIGGQTVIVNTETVCHPEKLFQVIQQRKITIVELVPVVLTGLLDYISQLPADQRLLPDLQWMMVTGESASVDLVNRWLEIFPQIKVVNAYGPTEAADDITQFIIDQPLPENQRTVPIGKPLANLNIYILDSQMQPLPIGALGEICVSGFGVGQGYWKNQESTQRNFVPNPFTHTAKPLPGIETDFIYKTGDLGRWLPDGNIEFFGRIDHQVKIRGFRIELGEIEALLSQHPAVRENVVVVREDQPDDKHLVAYIVPQSDDSSLLSEVIPQLRQFLKERLPEYMLPSTFMLMESLPLTPSGKVDRKALPAPDTSSCPLAVNFVPPRTPTEQIVADIWADILRRESVGIDHNFFDLGGHSLLATQVISRLREAFKVDLPLRSLFENPTVKTLVEQIEGILTVRELQAVPVQTAEDREEIEL</sequence>
<feature type="domain" description="Carrier" evidence="4">
    <location>
        <begin position="821"/>
        <end position="896"/>
    </location>
</feature>
<dbReference type="SUPFAM" id="SSF56801">
    <property type="entry name" value="Acetyl-CoA synthetase-like"/>
    <property type="match status" value="1"/>
</dbReference>
<evidence type="ECO:0000256" key="2">
    <source>
        <dbReference type="ARBA" id="ARBA00022450"/>
    </source>
</evidence>
<dbReference type="Gene3D" id="3.30.559.30">
    <property type="entry name" value="Nonribosomal peptide synthetase, condensation domain"/>
    <property type="match status" value="1"/>
</dbReference>
<dbReference type="GO" id="GO:0044550">
    <property type="term" value="P:secondary metabolite biosynthetic process"/>
    <property type="evidence" value="ECO:0007669"/>
    <property type="project" value="TreeGrafter"/>
</dbReference>
<dbReference type="CDD" id="cd05930">
    <property type="entry name" value="A_NRPS"/>
    <property type="match status" value="1"/>
</dbReference>
<dbReference type="SMART" id="SM00823">
    <property type="entry name" value="PKS_PP"/>
    <property type="match status" value="1"/>
</dbReference>
<keyword evidence="6" id="KW-1185">Reference proteome</keyword>
<dbReference type="GO" id="GO:0005737">
    <property type="term" value="C:cytoplasm"/>
    <property type="evidence" value="ECO:0007669"/>
    <property type="project" value="TreeGrafter"/>
</dbReference>
<dbReference type="KEGG" id="rsin:B6N60_03541"/>
<reference evidence="5" key="1">
    <citation type="submission" date="2017-04" db="EMBL/GenBank/DDBJ databases">
        <title>Genome deletions in a multicellular cyanobacterial endosymbiont for morphological adaptation in marine diatoms.</title>
        <authorList>
            <person name="Wang Y."/>
            <person name="Gao H."/>
            <person name="Li R."/>
            <person name="Xu X."/>
        </authorList>
    </citation>
    <scope>NUCLEOTIDE SEQUENCE</scope>
    <source>
        <strain evidence="5">FACHB 800</strain>
    </source>
</reference>
<accession>A0A975T9R2</accession>
<dbReference type="AlphaFoldDB" id="A0A975T9R2"/>
<dbReference type="PROSITE" id="PS50075">
    <property type="entry name" value="CARRIER"/>
    <property type="match status" value="1"/>
</dbReference>
<comment type="cofactor">
    <cofactor evidence="1">
        <name>pantetheine 4'-phosphate</name>
        <dbReference type="ChEBI" id="CHEBI:47942"/>
    </cofactor>
</comment>
<dbReference type="Pfam" id="PF00668">
    <property type="entry name" value="Condensation"/>
    <property type="match status" value="1"/>
</dbReference>
<dbReference type="InterPro" id="IPR000873">
    <property type="entry name" value="AMP-dep_synth/lig_dom"/>
</dbReference>
<dbReference type="GO" id="GO:0031177">
    <property type="term" value="F:phosphopantetheine binding"/>
    <property type="evidence" value="ECO:0007669"/>
    <property type="project" value="InterPro"/>
</dbReference>
<name>A0A975T9R2_9NOST</name>
<dbReference type="Gene3D" id="3.40.50.980">
    <property type="match status" value="2"/>
</dbReference>
<dbReference type="Gene3D" id="3.30.300.30">
    <property type="match status" value="1"/>
</dbReference>
<dbReference type="InterPro" id="IPR045851">
    <property type="entry name" value="AMP-bd_C_sf"/>
</dbReference>
<proteinExistence type="predicted"/>
<dbReference type="FunFam" id="3.40.50.980:FF:000001">
    <property type="entry name" value="Non-ribosomal peptide synthetase"/>
    <property type="match status" value="1"/>
</dbReference>
<keyword evidence="2" id="KW-0596">Phosphopantetheine</keyword>
<evidence type="ECO:0000256" key="1">
    <source>
        <dbReference type="ARBA" id="ARBA00001957"/>
    </source>
</evidence>
<dbReference type="PANTHER" id="PTHR45527">
    <property type="entry name" value="NONRIBOSOMAL PEPTIDE SYNTHETASE"/>
    <property type="match status" value="1"/>
</dbReference>
<evidence type="ECO:0000313" key="5">
    <source>
        <dbReference type="EMBL" id="QXE24831.1"/>
    </source>
</evidence>
<dbReference type="InterPro" id="IPR009081">
    <property type="entry name" value="PP-bd_ACP"/>
</dbReference>
<dbReference type="Pfam" id="PF13193">
    <property type="entry name" value="AMP-binding_C"/>
    <property type="match status" value="1"/>
</dbReference>
<dbReference type="Gene3D" id="1.10.1200.10">
    <property type="entry name" value="ACP-like"/>
    <property type="match status" value="1"/>
</dbReference>
<keyword evidence="3" id="KW-0597">Phosphoprotein</keyword>
<dbReference type="EMBL" id="CP021056">
    <property type="protein sequence ID" value="QXE24831.1"/>
    <property type="molecule type" value="Genomic_DNA"/>
</dbReference>
<protein>
    <submittedName>
        <fullName evidence="5">Peptide synthetase, putative</fullName>
    </submittedName>
</protein>